<name>A0A1F6BS30_9BACT</name>
<sequence length="123" mass="13700">MEISLVAAKVLGIYLIISGAFLMFRGQTLPNILKDFFGHPAIVYLTGVILIFLSSVFLVQNNVWDGTWRTIITILAWVVLIKGVAYIFAPEVLQRMVTKKMMDALNLYGLVALVAGVYLFFIG</sequence>
<keyword evidence="1" id="KW-0812">Transmembrane</keyword>
<gene>
    <name evidence="2" type="ORF">A2118_02955</name>
</gene>
<evidence type="ECO:0008006" key="4">
    <source>
        <dbReference type="Google" id="ProtNLM"/>
    </source>
</evidence>
<dbReference type="Proteomes" id="UP000179014">
    <property type="component" value="Unassembled WGS sequence"/>
</dbReference>
<protein>
    <recommendedName>
        <fullName evidence="4">Integral membrane protein (PIN domain superfamily)</fullName>
    </recommendedName>
</protein>
<dbReference type="EMBL" id="MFKN01000043">
    <property type="protein sequence ID" value="OGG39734.1"/>
    <property type="molecule type" value="Genomic_DNA"/>
</dbReference>
<feature type="transmembrane region" description="Helical" evidence="1">
    <location>
        <begin position="36"/>
        <end position="59"/>
    </location>
</feature>
<feature type="transmembrane region" description="Helical" evidence="1">
    <location>
        <begin position="105"/>
        <end position="122"/>
    </location>
</feature>
<dbReference type="STRING" id="1798474.A2118_02955"/>
<evidence type="ECO:0000313" key="2">
    <source>
        <dbReference type="EMBL" id="OGG39734.1"/>
    </source>
</evidence>
<keyword evidence="1" id="KW-0472">Membrane</keyword>
<organism evidence="2 3">
    <name type="scientific">Candidatus Kaiserbacteria bacterium GWA2_50_9</name>
    <dbReference type="NCBI Taxonomy" id="1798474"/>
    <lineage>
        <taxon>Bacteria</taxon>
        <taxon>Candidatus Kaiseribacteriota</taxon>
    </lineage>
</organism>
<keyword evidence="1" id="KW-1133">Transmembrane helix</keyword>
<feature type="transmembrane region" description="Helical" evidence="1">
    <location>
        <begin position="71"/>
        <end position="93"/>
    </location>
</feature>
<accession>A0A1F6BS30</accession>
<evidence type="ECO:0000313" key="3">
    <source>
        <dbReference type="Proteomes" id="UP000179014"/>
    </source>
</evidence>
<evidence type="ECO:0000256" key="1">
    <source>
        <dbReference type="SAM" id="Phobius"/>
    </source>
</evidence>
<reference evidence="2 3" key="1">
    <citation type="journal article" date="2016" name="Nat. Commun.">
        <title>Thousands of microbial genomes shed light on interconnected biogeochemical processes in an aquifer system.</title>
        <authorList>
            <person name="Anantharaman K."/>
            <person name="Brown C.T."/>
            <person name="Hug L.A."/>
            <person name="Sharon I."/>
            <person name="Castelle C.J."/>
            <person name="Probst A.J."/>
            <person name="Thomas B.C."/>
            <person name="Singh A."/>
            <person name="Wilkins M.J."/>
            <person name="Karaoz U."/>
            <person name="Brodie E.L."/>
            <person name="Williams K.H."/>
            <person name="Hubbard S.S."/>
            <person name="Banfield J.F."/>
        </authorList>
    </citation>
    <scope>NUCLEOTIDE SEQUENCE [LARGE SCALE GENOMIC DNA]</scope>
</reference>
<comment type="caution">
    <text evidence="2">The sequence shown here is derived from an EMBL/GenBank/DDBJ whole genome shotgun (WGS) entry which is preliminary data.</text>
</comment>
<feature type="transmembrane region" description="Helical" evidence="1">
    <location>
        <begin position="6"/>
        <end position="24"/>
    </location>
</feature>
<dbReference type="AlphaFoldDB" id="A0A1F6BS30"/>
<proteinExistence type="predicted"/>